<dbReference type="Proteomes" id="UP000007797">
    <property type="component" value="Unassembled WGS sequence"/>
</dbReference>
<protein>
    <submittedName>
        <fullName evidence="1">Uncharacterized protein</fullName>
    </submittedName>
</protein>
<dbReference type="GeneID" id="14877114"/>
<dbReference type="KEGG" id="dfa:DFA_03457"/>
<name>F4PHM5_CACFS</name>
<organism evidence="1 2">
    <name type="scientific">Cavenderia fasciculata</name>
    <name type="common">Slime mold</name>
    <name type="synonym">Dictyostelium fasciculatum</name>
    <dbReference type="NCBI Taxonomy" id="261658"/>
    <lineage>
        <taxon>Eukaryota</taxon>
        <taxon>Amoebozoa</taxon>
        <taxon>Evosea</taxon>
        <taxon>Eumycetozoa</taxon>
        <taxon>Dictyostelia</taxon>
        <taxon>Acytosteliales</taxon>
        <taxon>Cavenderiaceae</taxon>
        <taxon>Cavenderia</taxon>
    </lineage>
</organism>
<dbReference type="PANTHER" id="PTHR32134:SF92">
    <property type="entry name" value="FNIP REPEAT-CONTAINING PROTEIN"/>
    <property type="match status" value="1"/>
</dbReference>
<dbReference type="AlphaFoldDB" id="F4PHM5"/>
<proteinExistence type="predicted"/>
<dbReference type="EMBL" id="GL883006">
    <property type="protein sequence ID" value="EGG25209.1"/>
    <property type="molecule type" value="Genomic_DNA"/>
</dbReference>
<keyword evidence="2" id="KW-1185">Reference proteome</keyword>
<dbReference type="InterPro" id="IPR051251">
    <property type="entry name" value="STK_FNIP-Repeat"/>
</dbReference>
<sequence>MGSYLSTTMEDNNVICVMLTCKSLYIGRREKFAKICRDYNTKNLKENTIKTDHHNTSLGHRSLPTLLRLFKDVRSRPDPTKYANQQMTAFEDIYKASLSQSSRRRKNKLVIKRQNVSSVKISGHIEKIKISKSTGVIDKCLFPSTVVQMDIKITHGKSVVNPSIMSWPSTMTRLTIRGPIQSMIDILPLTLLHLELQETPQHVDLTHLTSLVSLVVAQIRNKPADSVTSLKVGTKIRTLPSTLAEMELNYRMALASSRVVTGSVKKLIVILGPSDELKAGDIPHGVKTLILCRFGTSPNTPELTRQVIPDSVIDLEVQGYQKPLPYNVELPKNLQRFCWSWYMKMPLTTAYHRHSRRLMRCTILPAPPVTYLPTSLTSLSLRTVLKFDWMISSIAQMPVSN</sequence>
<evidence type="ECO:0000313" key="1">
    <source>
        <dbReference type="EMBL" id="EGG25209.1"/>
    </source>
</evidence>
<reference evidence="2" key="1">
    <citation type="journal article" date="2011" name="Genome Res.">
        <title>Phylogeny-wide analysis of social amoeba genomes highlights ancient origins for complex intercellular communication.</title>
        <authorList>
            <person name="Heidel A.J."/>
            <person name="Lawal H.M."/>
            <person name="Felder M."/>
            <person name="Schilde C."/>
            <person name="Helps N.R."/>
            <person name="Tunggal B."/>
            <person name="Rivero F."/>
            <person name="John U."/>
            <person name="Schleicher M."/>
            <person name="Eichinger L."/>
            <person name="Platzer M."/>
            <person name="Noegel A.A."/>
            <person name="Schaap P."/>
            <person name="Gloeckner G."/>
        </authorList>
    </citation>
    <scope>NUCLEOTIDE SEQUENCE [LARGE SCALE GENOMIC DNA]</scope>
    <source>
        <strain evidence="2">SH3</strain>
    </source>
</reference>
<evidence type="ECO:0000313" key="2">
    <source>
        <dbReference type="Proteomes" id="UP000007797"/>
    </source>
</evidence>
<dbReference type="PANTHER" id="PTHR32134">
    <property type="entry name" value="FNIP REPEAT-CONTAINING PROTEIN"/>
    <property type="match status" value="1"/>
</dbReference>
<gene>
    <name evidence="1" type="ORF">DFA_03457</name>
</gene>
<dbReference type="RefSeq" id="XP_004363060.1">
    <property type="nucleotide sequence ID" value="XM_004363003.1"/>
</dbReference>
<accession>F4PHM5</accession>